<comment type="caution">
    <text evidence="1">The sequence shown here is derived from an EMBL/GenBank/DDBJ whole genome shotgun (WGS) entry which is preliminary data.</text>
</comment>
<gene>
    <name evidence="1" type="ORF">CLPUN_03340</name>
</gene>
<proteinExistence type="predicted"/>
<name>A0A1S8TX48_9CLOT</name>
<dbReference type="Proteomes" id="UP000190890">
    <property type="component" value="Unassembled WGS sequence"/>
</dbReference>
<dbReference type="EMBL" id="LZZM01000021">
    <property type="protein sequence ID" value="OOM82307.1"/>
    <property type="molecule type" value="Genomic_DNA"/>
</dbReference>
<dbReference type="AlphaFoldDB" id="A0A1S8TX48"/>
<keyword evidence="2" id="KW-1185">Reference proteome</keyword>
<evidence type="ECO:0000313" key="1">
    <source>
        <dbReference type="EMBL" id="OOM82307.1"/>
    </source>
</evidence>
<organism evidence="1 2">
    <name type="scientific">Clostridium puniceum</name>
    <dbReference type="NCBI Taxonomy" id="29367"/>
    <lineage>
        <taxon>Bacteria</taxon>
        <taxon>Bacillati</taxon>
        <taxon>Bacillota</taxon>
        <taxon>Clostridia</taxon>
        <taxon>Eubacteriales</taxon>
        <taxon>Clostridiaceae</taxon>
        <taxon>Clostridium</taxon>
    </lineage>
</organism>
<sequence length="73" mass="8501">MNLLDWYKNDEKSQKAVLEAIDIEMKTGFGKIEADLQIKDKRKMPMYFATSPVKYEEKNLGRNRVYGNSKLAV</sequence>
<dbReference type="RefSeq" id="WP_077845645.1">
    <property type="nucleotide sequence ID" value="NZ_LZZM01000021.1"/>
</dbReference>
<accession>A0A1S8TX48</accession>
<reference evidence="1 2" key="1">
    <citation type="submission" date="2016-05" db="EMBL/GenBank/DDBJ databases">
        <title>Microbial solvent formation.</title>
        <authorList>
            <person name="Poehlein A."/>
            <person name="Montoya Solano J.D."/>
            <person name="Flitsch S."/>
            <person name="Krabben P."/>
            <person name="Duerre P."/>
            <person name="Daniel R."/>
        </authorList>
    </citation>
    <scope>NUCLEOTIDE SEQUENCE [LARGE SCALE GENOMIC DNA]</scope>
    <source>
        <strain evidence="1 2">DSM 2619</strain>
    </source>
</reference>
<protein>
    <submittedName>
        <fullName evidence="1">Uncharacterized protein</fullName>
    </submittedName>
</protein>
<evidence type="ECO:0000313" key="2">
    <source>
        <dbReference type="Proteomes" id="UP000190890"/>
    </source>
</evidence>